<dbReference type="Pfam" id="PF02729">
    <property type="entry name" value="OTCace_N"/>
    <property type="match status" value="1"/>
</dbReference>
<comment type="caution">
    <text evidence="10">The sequence shown here is derived from an EMBL/GenBank/DDBJ whole genome shotgun (WGS) entry which is preliminary data.</text>
</comment>
<dbReference type="PANTHER" id="PTHR45753">
    <property type="entry name" value="ORNITHINE CARBAMOYLTRANSFERASE, MITOCHONDRIAL"/>
    <property type="match status" value="1"/>
</dbReference>
<feature type="binding site" evidence="7">
    <location>
        <position position="131"/>
    </location>
    <ligand>
        <name>carbamoyl phosphate</name>
        <dbReference type="ChEBI" id="CHEBI:58228"/>
    </ligand>
</feature>
<dbReference type="Gene3D" id="3.40.50.1370">
    <property type="entry name" value="Aspartate/ornithine carbamoyltransferase"/>
    <property type="match status" value="2"/>
</dbReference>
<dbReference type="EC" id="2.1.3.2" evidence="7"/>
<dbReference type="eggNOG" id="COG0540">
    <property type="taxonomic scope" value="Bacteria"/>
</dbReference>
<comment type="pathway">
    <text evidence="1 7">Pyrimidine metabolism; UMP biosynthesis via de novo pathway; (S)-dihydroorotate from bicarbonate: step 2/3.</text>
</comment>
<dbReference type="HAMAP" id="MF_00001">
    <property type="entry name" value="Asp_carb_tr"/>
    <property type="match status" value="1"/>
</dbReference>
<dbReference type="GO" id="GO:0006520">
    <property type="term" value="P:amino acid metabolic process"/>
    <property type="evidence" value="ECO:0007669"/>
    <property type="project" value="InterPro"/>
</dbReference>
<proteinExistence type="inferred from homology"/>
<comment type="function">
    <text evidence="5 7">Catalyzes the condensation of carbamoyl phosphate and aspartate to form carbamoyl aspartate and inorganic phosphate, the committed step in the de novo pyrimidine nucleotide biosynthesis pathway.</text>
</comment>
<name>K1LTA2_9LACT</name>
<feature type="binding site" evidence="7">
    <location>
        <position position="82"/>
    </location>
    <ligand>
        <name>L-aspartate</name>
        <dbReference type="ChEBI" id="CHEBI:29991"/>
    </ligand>
</feature>
<dbReference type="SUPFAM" id="SSF53671">
    <property type="entry name" value="Aspartate/ornithine carbamoyltransferase"/>
    <property type="match status" value="1"/>
</dbReference>
<dbReference type="GO" id="GO:0005829">
    <property type="term" value="C:cytosol"/>
    <property type="evidence" value="ECO:0007669"/>
    <property type="project" value="TreeGrafter"/>
</dbReference>
<dbReference type="UniPathway" id="UPA00070">
    <property type="reaction ID" value="UER00116"/>
</dbReference>
<dbReference type="AlphaFoldDB" id="K1LTA2"/>
<keyword evidence="3 7" id="KW-0808">Transferase</keyword>
<dbReference type="PRINTS" id="PR00101">
    <property type="entry name" value="ATCASE"/>
</dbReference>
<dbReference type="InterPro" id="IPR006131">
    <property type="entry name" value="Asp_carbamoyltransf_Asp/Orn-bd"/>
</dbReference>
<protein>
    <recommendedName>
        <fullName evidence="7">Aspartate carbamoyltransferase</fullName>
        <ecNumber evidence="7">2.1.3.2</ecNumber>
    </recommendedName>
    <alternativeName>
        <fullName evidence="7">Aspartate transcarbamylase</fullName>
        <shortName evidence="7">ATCase</shortName>
    </alternativeName>
</protein>
<feature type="binding site" evidence="7">
    <location>
        <position position="266"/>
    </location>
    <ligand>
        <name>carbamoyl phosphate</name>
        <dbReference type="ChEBI" id="CHEBI:58228"/>
    </ligand>
</feature>
<feature type="binding site" evidence="7">
    <location>
        <position position="226"/>
    </location>
    <ligand>
        <name>L-aspartate</name>
        <dbReference type="ChEBI" id="CHEBI:29991"/>
    </ligand>
</feature>
<keyword evidence="4 7" id="KW-0665">Pyrimidine biosynthesis</keyword>
<dbReference type="HOGENOM" id="CLU_043846_1_2_9"/>
<dbReference type="PANTHER" id="PTHR45753:SF6">
    <property type="entry name" value="ASPARTATE CARBAMOYLTRANSFERASE"/>
    <property type="match status" value="1"/>
</dbReference>
<organism evidence="10 11">
    <name type="scientific">Falseniella ignava CCUG 37419</name>
    <dbReference type="NCBI Taxonomy" id="883112"/>
    <lineage>
        <taxon>Bacteria</taxon>
        <taxon>Bacillati</taxon>
        <taxon>Bacillota</taxon>
        <taxon>Bacilli</taxon>
        <taxon>Lactobacillales</taxon>
        <taxon>Aerococcaceae</taxon>
        <taxon>Falseniella</taxon>
    </lineage>
</organism>
<dbReference type="InterPro" id="IPR002082">
    <property type="entry name" value="Asp_carbamoyltransf"/>
</dbReference>
<feature type="binding site" evidence="7">
    <location>
        <position position="134"/>
    </location>
    <ligand>
        <name>carbamoyl phosphate</name>
        <dbReference type="ChEBI" id="CHEBI:58228"/>
    </ligand>
</feature>
<dbReference type="Proteomes" id="UP000005147">
    <property type="component" value="Unassembled WGS sequence"/>
</dbReference>
<evidence type="ECO:0000313" key="11">
    <source>
        <dbReference type="Proteomes" id="UP000005147"/>
    </source>
</evidence>
<dbReference type="GO" id="GO:0044205">
    <property type="term" value="P:'de novo' UMP biosynthetic process"/>
    <property type="evidence" value="ECO:0007669"/>
    <property type="project" value="UniProtKB-UniRule"/>
</dbReference>
<evidence type="ECO:0000256" key="3">
    <source>
        <dbReference type="ARBA" id="ARBA00022679"/>
    </source>
</evidence>
<dbReference type="InterPro" id="IPR006130">
    <property type="entry name" value="Asp/Orn_carbamoylTrfase"/>
</dbReference>
<comment type="similarity">
    <text evidence="2 7">Belongs to the aspartate/ornithine carbamoyltransferase superfamily. ATCase family.</text>
</comment>
<dbReference type="RefSeq" id="WP_006701780.1">
    <property type="nucleotide sequence ID" value="NZ_JH932301.1"/>
</dbReference>
<keyword evidence="11" id="KW-1185">Reference proteome</keyword>
<dbReference type="PROSITE" id="PS00097">
    <property type="entry name" value="CARBAMOYLTRANSFERASE"/>
    <property type="match status" value="1"/>
</dbReference>
<feature type="binding site" evidence="7">
    <location>
        <position position="53"/>
    </location>
    <ligand>
        <name>carbamoyl phosphate</name>
        <dbReference type="ChEBI" id="CHEBI:58228"/>
    </ligand>
</feature>
<reference evidence="10 11" key="1">
    <citation type="submission" date="2012-07" db="EMBL/GenBank/DDBJ databases">
        <title>The Genome Sequence of Facklamia ignava CCUG 37419.</title>
        <authorList>
            <consortium name="The Broad Institute Genome Sequencing Platform"/>
            <person name="Earl A."/>
            <person name="Ward D."/>
            <person name="Feldgarden M."/>
            <person name="Gevers D."/>
            <person name="Huys G."/>
            <person name="Walker B."/>
            <person name="Young S.K."/>
            <person name="Zeng Q."/>
            <person name="Gargeya S."/>
            <person name="Fitzgerald M."/>
            <person name="Haas B."/>
            <person name="Abouelleil A."/>
            <person name="Alvarado L."/>
            <person name="Arachchi H.M."/>
            <person name="Berlin A.M."/>
            <person name="Chapman S.B."/>
            <person name="Goldberg J."/>
            <person name="Griggs A."/>
            <person name="Gujja S."/>
            <person name="Hansen M."/>
            <person name="Howarth C."/>
            <person name="Imamovic A."/>
            <person name="Larimer J."/>
            <person name="McCowen C."/>
            <person name="Montmayeur A."/>
            <person name="Murphy C."/>
            <person name="Neiman D."/>
            <person name="Pearson M."/>
            <person name="Priest M."/>
            <person name="Roberts A."/>
            <person name="Saif S."/>
            <person name="Shea T."/>
            <person name="Sisk P."/>
            <person name="Sykes S."/>
            <person name="Wortman J."/>
            <person name="Nusbaum C."/>
            <person name="Birren B."/>
        </authorList>
    </citation>
    <scope>NUCLEOTIDE SEQUENCE [LARGE SCALE GENOMIC DNA]</scope>
    <source>
        <strain evidence="10 11">CCUG 37419</strain>
    </source>
</reference>
<dbReference type="STRING" id="883112.HMPREF9707_01135"/>
<evidence type="ECO:0000256" key="1">
    <source>
        <dbReference type="ARBA" id="ARBA00004852"/>
    </source>
</evidence>
<dbReference type="GO" id="GO:0006207">
    <property type="term" value="P:'de novo' pyrimidine nucleobase biosynthetic process"/>
    <property type="evidence" value="ECO:0007669"/>
    <property type="project" value="InterPro"/>
</dbReference>
<dbReference type="FunFam" id="3.40.50.1370:FF:000002">
    <property type="entry name" value="Aspartate carbamoyltransferase 2"/>
    <property type="match status" value="1"/>
</dbReference>
<feature type="binding site" evidence="7">
    <location>
        <position position="103"/>
    </location>
    <ligand>
        <name>carbamoyl phosphate</name>
        <dbReference type="ChEBI" id="CHEBI:58228"/>
    </ligand>
</feature>
<sequence length="312" mass="34961">MVLQHFTTLSDISSSQLNQLLQLAHSITECPDNFSDLCHGKILGTLFFEPSTRTRLSFESAMQRLGGTCLGIQSGATSSTTKGETLADTIQTVSCYTDVIAMRHFHEGAATLAAEVATVPLINAGDGGHLHPTQTLTDLLTILETKSRLDHLTVGFCGDLKFGRTVHSLIQALIEYDANHFVLISPTELKIPDYIKNILDQHHITYTESETLEEVIDQLDVLYMTRVQKERFFNEADYERLKDTNILDLKTLEHAKSDLAILHPLPRLNEIHPEVDQDPRAAYFKQVQYGVYVRMALLLTLLEVDHATDNID</sequence>
<accession>K1LTA2</accession>
<dbReference type="Pfam" id="PF00185">
    <property type="entry name" value="OTCace"/>
    <property type="match status" value="1"/>
</dbReference>
<dbReference type="GO" id="GO:0004070">
    <property type="term" value="F:aspartate carbamoyltransferase activity"/>
    <property type="evidence" value="ECO:0007669"/>
    <property type="project" value="UniProtKB-UniRule"/>
</dbReference>
<evidence type="ECO:0000259" key="8">
    <source>
        <dbReference type="Pfam" id="PF00185"/>
    </source>
</evidence>
<dbReference type="NCBIfam" id="NF002032">
    <property type="entry name" value="PRK00856.1"/>
    <property type="match status" value="1"/>
</dbReference>
<dbReference type="PRINTS" id="PR00100">
    <property type="entry name" value="AOTCASE"/>
</dbReference>
<evidence type="ECO:0000256" key="4">
    <source>
        <dbReference type="ARBA" id="ARBA00022975"/>
    </source>
</evidence>
<evidence type="ECO:0000313" key="10">
    <source>
        <dbReference type="EMBL" id="EKB55302.1"/>
    </source>
</evidence>
<dbReference type="InterPro" id="IPR006132">
    <property type="entry name" value="Asp/Orn_carbamoyltranf_P-bd"/>
</dbReference>
<feature type="binding site" evidence="7">
    <location>
        <position position="265"/>
    </location>
    <ligand>
        <name>carbamoyl phosphate</name>
        <dbReference type="ChEBI" id="CHEBI:58228"/>
    </ligand>
</feature>
<dbReference type="NCBIfam" id="TIGR00670">
    <property type="entry name" value="asp_carb_tr"/>
    <property type="match status" value="1"/>
</dbReference>
<feature type="domain" description="Aspartate/ornithine carbamoyltransferase carbamoyl-P binding" evidence="9">
    <location>
        <begin position="4"/>
        <end position="144"/>
    </location>
</feature>
<comment type="subunit">
    <text evidence="7">Heterododecamer (2C3:3R2) of six catalytic PyrB chains organized as two trimers (C3), and six regulatory PyrI chains organized as three dimers (R2).</text>
</comment>
<dbReference type="PATRIC" id="fig|883112.3.peg.1129"/>
<evidence type="ECO:0000256" key="5">
    <source>
        <dbReference type="ARBA" id="ARBA00043884"/>
    </source>
</evidence>
<feature type="binding site" evidence="7">
    <location>
        <position position="54"/>
    </location>
    <ligand>
        <name>carbamoyl phosphate</name>
        <dbReference type="ChEBI" id="CHEBI:58228"/>
    </ligand>
</feature>
<evidence type="ECO:0000256" key="7">
    <source>
        <dbReference type="HAMAP-Rule" id="MF_00001"/>
    </source>
</evidence>
<comment type="catalytic activity">
    <reaction evidence="6 7">
        <text>carbamoyl phosphate + L-aspartate = N-carbamoyl-L-aspartate + phosphate + H(+)</text>
        <dbReference type="Rhea" id="RHEA:20013"/>
        <dbReference type="ChEBI" id="CHEBI:15378"/>
        <dbReference type="ChEBI" id="CHEBI:29991"/>
        <dbReference type="ChEBI" id="CHEBI:32814"/>
        <dbReference type="ChEBI" id="CHEBI:43474"/>
        <dbReference type="ChEBI" id="CHEBI:58228"/>
        <dbReference type="EC" id="2.1.3.2"/>
    </reaction>
</comment>
<feature type="binding site" evidence="7">
    <location>
        <position position="164"/>
    </location>
    <ligand>
        <name>L-aspartate</name>
        <dbReference type="ChEBI" id="CHEBI:29991"/>
    </ligand>
</feature>
<dbReference type="EMBL" id="AGZE01000030">
    <property type="protein sequence ID" value="EKB55302.1"/>
    <property type="molecule type" value="Genomic_DNA"/>
</dbReference>
<dbReference type="GO" id="GO:0016597">
    <property type="term" value="F:amino acid binding"/>
    <property type="evidence" value="ECO:0007669"/>
    <property type="project" value="InterPro"/>
</dbReference>
<dbReference type="InterPro" id="IPR036901">
    <property type="entry name" value="Asp/Orn_carbamoylTrfase_sf"/>
</dbReference>
<evidence type="ECO:0000259" key="9">
    <source>
        <dbReference type="Pfam" id="PF02729"/>
    </source>
</evidence>
<evidence type="ECO:0000256" key="6">
    <source>
        <dbReference type="ARBA" id="ARBA00048859"/>
    </source>
</evidence>
<gene>
    <name evidence="7" type="primary">pyrB</name>
    <name evidence="10" type="ORF">HMPREF9707_01135</name>
</gene>
<evidence type="ECO:0000256" key="2">
    <source>
        <dbReference type="ARBA" id="ARBA00008896"/>
    </source>
</evidence>
<feature type="domain" description="Aspartate/ornithine carbamoyltransferase Asp/Orn-binding" evidence="8">
    <location>
        <begin position="152"/>
        <end position="300"/>
    </location>
</feature>